<dbReference type="AlphaFoldDB" id="A0AAE0Z1F6"/>
<reference evidence="1" key="1">
    <citation type="journal article" date="2023" name="G3 (Bethesda)">
        <title>A reference genome for the long-term kleptoplast-retaining sea slug Elysia crispata morphotype clarki.</title>
        <authorList>
            <person name="Eastman K.E."/>
            <person name="Pendleton A.L."/>
            <person name="Shaikh M.A."/>
            <person name="Suttiyut T."/>
            <person name="Ogas R."/>
            <person name="Tomko P."/>
            <person name="Gavelis G."/>
            <person name="Widhalm J.R."/>
            <person name="Wisecaver J.H."/>
        </authorList>
    </citation>
    <scope>NUCLEOTIDE SEQUENCE</scope>
    <source>
        <strain evidence="1">ECLA1</strain>
    </source>
</reference>
<proteinExistence type="predicted"/>
<organism evidence="1 2">
    <name type="scientific">Elysia crispata</name>
    <name type="common">lettuce slug</name>
    <dbReference type="NCBI Taxonomy" id="231223"/>
    <lineage>
        <taxon>Eukaryota</taxon>
        <taxon>Metazoa</taxon>
        <taxon>Spiralia</taxon>
        <taxon>Lophotrochozoa</taxon>
        <taxon>Mollusca</taxon>
        <taxon>Gastropoda</taxon>
        <taxon>Heterobranchia</taxon>
        <taxon>Euthyneura</taxon>
        <taxon>Panpulmonata</taxon>
        <taxon>Sacoglossa</taxon>
        <taxon>Placobranchoidea</taxon>
        <taxon>Plakobranchidae</taxon>
        <taxon>Elysia</taxon>
    </lineage>
</organism>
<keyword evidence="2" id="KW-1185">Reference proteome</keyword>
<sequence>MDDRQPQPFLQKSISYETRKDLDILYNVRTIFCTRGRCPFVHFGTINASIVLVIKLEAIMQEQDSNCKFSAHHAAKFLQAAASVVNRDE</sequence>
<dbReference type="EMBL" id="JAWDGP010004927">
    <property type="protein sequence ID" value="KAK3760925.1"/>
    <property type="molecule type" value="Genomic_DNA"/>
</dbReference>
<accession>A0AAE0Z1F6</accession>
<comment type="caution">
    <text evidence="1">The sequence shown here is derived from an EMBL/GenBank/DDBJ whole genome shotgun (WGS) entry which is preliminary data.</text>
</comment>
<protein>
    <submittedName>
        <fullName evidence="1">Uncharacterized protein</fullName>
    </submittedName>
</protein>
<gene>
    <name evidence="1" type="ORF">RRG08_022333</name>
</gene>
<evidence type="ECO:0000313" key="2">
    <source>
        <dbReference type="Proteomes" id="UP001283361"/>
    </source>
</evidence>
<evidence type="ECO:0000313" key="1">
    <source>
        <dbReference type="EMBL" id="KAK3760925.1"/>
    </source>
</evidence>
<dbReference type="Proteomes" id="UP001283361">
    <property type="component" value="Unassembled WGS sequence"/>
</dbReference>
<name>A0AAE0Z1F6_9GAST</name>